<feature type="region of interest" description="Disordered" evidence="4">
    <location>
        <begin position="1"/>
        <end position="46"/>
    </location>
</feature>
<dbReference type="InterPro" id="IPR050452">
    <property type="entry name" value="Metacaspase"/>
</dbReference>
<dbReference type="OrthoDB" id="2797073at2759"/>
<feature type="compositionally biased region" description="Polar residues" evidence="4">
    <location>
        <begin position="1"/>
        <end position="15"/>
    </location>
</feature>
<dbReference type="Proteomes" id="UP000076727">
    <property type="component" value="Unassembled WGS sequence"/>
</dbReference>
<accession>A0A165KNC5</accession>
<keyword evidence="3" id="KW-0788">Thiol protease</keyword>
<name>A0A165KNC5_9APHY</name>
<dbReference type="Gene3D" id="3.40.50.1460">
    <property type="match status" value="1"/>
</dbReference>
<keyword evidence="3" id="KW-0645">Protease</keyword>
<feature type="region of interest" description="Disordered" evidence="4">
    <location>
        <begin position="222"/>
        <end position="250"/>
    </location>
</feature>
<dbReference type="PANTHER" id="PTHR48104:SF30">
    <property type="entry name" value="METACASPASE-1"/>
    <property type="match status" value="1"/>
</dbReference>
<dbReference type="InterPro" id="IPR011600">
    <property type="entry name" value="Pept_C14_caspase"/>
</dbReference>
<evidence type="ECO:0000256" key="4">
    <source>
        <dbReference type="SAM" id="MobiDB-lite"/>
    </source>
</evidence>
<evidence type="ECO:0000256" key="1">
    <source>
        <dbReference type="ARBA" id="ARBA00009005"/>
    </source>
</evidence>
<evidence type="ECO:0000313" key="7">
    <source>
        <dbReference type="Proteomes" id="UP000076727"/>
    </source>
</evidence>
<dbReference type="GO" id="GO:0005737">
    <property type="term" value="C:cytoplasm"/>
    <property type="evidence" value="ECO:0007669"/>
    <property type="project" value="TreeGrafter"/>
</dbReference>
<dbReference type="EMBL" id="KV429193">
    <property type="protein sequence ID" value="KZT63358.1"/>
    <property type="molecule type" value="Genomic_DNA"/>
</dbReference>
<gene>
    <name evidence="6" type="ORF">DAEQUDRAFT_147237</name>
</gene>
<dbReference type="InterPro" id="IPR029030">
    <property type="entry name" value="Caspase-like_dom_sf"/>
</dbReference>
<keyword evidence="7" id="KW-1185">Reference proteome</keyword>
<dbReference type="SUPFAM" id="SSF52129">
    <property type="entry name" value="Caspase-like"/>
    <property type="match status" value="1"/>
</dbReference>
<dbReference type="GO" id="GO:0006508">
    <property type="term" value="P:proteolysis"/>
    <property type="evidence" value="ECO:0007669"/>
    <property type="project" value="InterPro"/>
</dbReference>
<organism evidence="6 7">
    <name type="scientific">Daedalea quercina L-15889</name>
    <dbReference type="NCBI Taxonomy" id="1314783"/>
    <lineage>
        <taxon>Eukaryota</taxon>
        <taxon>Fungi</taxon>
        <taxon>Dikarya</taxon>
        <taxon>Basidiomycota</taxon>
        <taxon>Agaricomycotina</taxon>
        <taxon>Agaricomycetes</taxon>
        <taxon>Polyporales</taxon>
        <taxon>Fomitopsis</taxon>
    </lineage>
</organism>
<dbReference type="GO" id="GO:0004197">
    <property type="term" value="F:cysteine-type endopeptidase activity"/>
    <property type="evidence" value="ECO:0007669"/>
    <property type="project" value="InterPro"/>
</dbReference>
<evidence type="ECO:0000259" key="5">
    <source>
        <dbReference type="Pfam" id="PF00656"/>
    </source>
</evidence>
<evidence type="ECO:0000256" key="2">
    <source>
        <dbReference type="ARBA" id="ARBA00022703"/>
    </source>
</evidence>
<dbReference type="Pfam" id="PF00656">
    <property type="entry name" value="Peptidase_C14"/>
    <property type="match status" value="1"/>
</dbReference>
<keyword evidence="3" id="KW-0378">Hydrolase</keyword>
<proteinExistence type="inferred from homology"/>
<feature type="compositionally biased region" description="Low complexity" evidence="4">
    <location>
        <begin position="222"/>
        <end position="232"/>
    </location>
</feature>
<feature type="compositionally biased region" description="Basic and acidic residues" evidence="4">
    <location>
        <begin position="430"/>
        <end position="443"/>
    </location>
</feature>
<keyword evidence="2" id="KW-0053">Apoptosis</keyword>
<comment type="similarity">
    <text evidence="1">Belongs to the peptidase C14B family.</text>
</comment>
<dbReference type="AlphaFoldDB" id="A0A165KNC5"/>
<feature type="compositionally biased region" description="Polar residues" evidence="4">
    <location>
        <begin position="375"/>
        <end position="391"/>
    </location>
</feature>
<reference evidence="6 7" key="1">
    <citation type="journal article" date="2016" name="Mol. Biol. Evol.">
        <title>Comparative Genomics of Early-Diverging Mushroom-Forming Fungi Provides Insights into the Origins of Lignocellulose Decay Capabilities.</title>
        <authorList>
            <person name="Nagy L.G."/>
            <person name="Riley R."/>
            <person name="Tritt A."/>
            <person name="Adam C."/>
            <person name="Daum C."/>
            <person name="Floudas D."/>
            <person name="Sun H."/>
            <person name="Yadav J.S."/>
            <person name="Pangilinan J."/>
            <person name="Larsson K.H."/>
            <person name="Matsuura K."/>
            <person name="Barry K."/>
            <person name="Labutti K."/>
            <person name="Kuo R."/>
            <person name="Ohm R.A."/>
            <person name="Bhattacharya S.S."/>
            <person name="Shirouzu T."/>
            <person name="Yoshinaga Y."/>
            <person name="Martin F.M."/>
            <person name="Grigoriev I.V."/>
            <person name="Hibbett D.S."/>
        </authorList>
    </citation>
    <scope>NUCLEOTIDE SEQUENCE [LARGE SCALE GENOMIC DNA]</scope>
    <source>
        <strain evidence="6 7">L-15889</strain>
    </source>
</reference>
<feature type="domain" description="Peptidase C14 caspase" evidence="5">
    <location>
        <begin position="56"/>
        <end position="337"/>
    </location>
</feature>
<feature type="region of interest" description="Disordered" evidence="4">
    <location>
        <begin position="375"/>
        <end position="443"/>
    </location>
</feature>
<evidence type="ECO:0000256" key="3">
    <source>
        <dbReference type="ARBA" id="ARBA00022807"/>
    </source>
</evidence>
<dbReference type="GO" id="GO:0006915">
    <property type="term" value="P:apoptotic process"/>
    <property type="evidence" value="ECO:0007669"/>
    <property type="project" value="UniProtKB-KW"/>
</dbReference>
<protein>
    <recommendedName>
        <fullName evidence="5">Peptidase C14 caspase domain-containing protein</fullName>
    </recommendedName>
</protein>
<evidence type="ECO:0000313" key="6">
    <source>
        <dbReference type="EMBL" id="KZT63358.1"/>
    </source>
</evidence>
<sequence length="443" mass="49052">MSFAQANLGSRSCASDNDEARLRRPSPRASAVDMSRQRSERSDLTLTTEKVQGPRVWAILTGIDIYKDTARLHSLKGCVNDAEDMHQYLKEKGVPEQNMKLLFNKAATRDAILGSFKQHFLENDDISQEDVVLFFFAGHGARVRVSQVVWQCASNIVGSICPYDEELPGRGDDIGAAVYGIPQPTLQGLFDSLERQKTRNILVILDSCYAGGMFRAFWRGSTQTDGTSTSDSETVRAPKSIPDSKLPTLPDDLDTTVRKASLVPTMLLHNPASCVFGATSEHVYVVLAASSETQPAHEVYDGDTWRGAFTRELTRALRQSEGERNYYAIVSDIKSLILGQNPQCAGTDKYKKPLTHHHVVQQDRLRGRRMLRMDTSVSDTRYHSSLPTPTRRTVAPADKGEEATSWVPEWPDDHHGQEQEEQADGQAEGRAAEGERGAEESGG</sequence>
<dbReference type="PANTHER" id="PTHR48104">
    <property type="entry name" value="METACASPASE-4"/>
    <property type="match status" value="1"/>
</dbReference>